<dbReference type="RefSeq" id="WP_252679763.1">
    <property type="nucleotide sequence ID" value="NZ_JAMXHT010000003.1"/>
</dbReference>
<dbReference type="InterPro" id="IPR018584">
    <property type="entry name" value="GT87"/>
</dbReference>
<evidence type="ECO:0000256" key="2">
    <source>
        <dbReference type="ARBA" id="ARBA00022475"/>
    </source>
</evidence>
<feature type="transmembrane region" description="Helical" evidence="8">
    <location>
        <begin position="293"/>
        <end position="320"/>
    </location>
</feature>
<gene>
    <name evidence="9" type="ORF">NG900_10025</name>
</gene>
<sequence>MNQKSMRLPVERNLLARSNTPPDWITLDRVRVYSAAMLVLFAVFLVTWGWVTKGFTDTSVSRPGTDFGVFWGASYLALGQGSMRVYDLHQLSAVVAEHGTLQGGSTLILPWLYPPTFLLMVLPFSLVPLAFSYVLFLLITSYVYLRSVAALTGAGTILRHGLWLPVLASPATIITVLMGQNSLLTAGTAAFAVYWLDRRPVLAGLFIGLLAIKPQFALLFPLVLIVSRSWSAFVSAALTTSVFTGVSVAVCGWETLPAFLDGMRWVQENYVENSGAGQITWYGMSTLFSAARLLSVSVAGAYLVQAIVALVGIGALIHVWRRTAQPGLRAASLVIATMLVTPYLRPYELTWLGIAIAGVVGDGVQHGLSKGEKVLLVLAWLLPLFEYANPFLKLPQLGPLVLIAMLLLILRRVASRG</sequence>
<comment type="caution">
    <text evidence="9">The sequence shown here is derived from an EMBL/GenBank/DDBJ whole genome shotgun (WGS) entry which is preliminary data.</text>
</comment>
<feature type="transmembrane region" description="Helical" evidence="8">
    <location>
        <begin position="397"/>
        <end position="414"/>
    </location>
</feature>
<reference evidence="9" key="2">
    <citation type="journal article" date="2023" name="Front. Microbiol.">
        <title>Ralstonia chuxiongensis sp. nov., Ralstonia mojiangensis sp. nov., and Ralstonia soli sp. nov., isolated from tobacco fields, are three novel species in the family Burkholderiaceae.</title>
        <authorList>
            <person name="Lu C.H."/>
            <person name="Zhang Y.Y."/>
            <person name="Jiang N."/>
            <person name="Chen W."/>
            <person name="Shao X."/>
            <person name="Zhao Z.M."/>
            <person name="Lu W.L."/>
            <person name="Hu X."/>
            <person name="Xi Y.X."/>
            <person name="Zou S.Y."/>
            <person name="Wei Q.J."/>
            <person name="Lin Z.L."/>
            <person name="Gong L."/>
            <person name="Gai X.T."/>
            <person name="Zhang L.Q."/>
            <person name="Li J.Y."/>
            <person name="Jin Y."/>
            <person name="Xia Z.Y."/>
        </authorList>
    </citation>
    <scope>NUCLEOTIDE SEQUENCE</scope>
    <source>
        <strain evidence="9">21MJYT02-11</strain>
    </source>
</reference>
<keyword evidence="6 8" id="KW-0472">Membrane</keyword>
<feature type="transmembrane region" description="Helical" evidence="8">
    <location>
        <begin position="201"/>
        <end position="226"/>
    </location>
</feature>
<name>A0ABT1AJU2_9RALS</name>
<feature type="transmembrane region" description="Helical" evidence="8">
    <location>
        <begin position="233"/>
        <end position="256"/>
    </location>
</feature>
<feature type="transmembrane region" description="Helical" evidence="8">
    <location>
        <begin position="327"/>
        <end position="344"/>
    </location>
</feature>
<feature type="transmembrane region" description="Helical" evidence="8">
    <location>
        <begin position="32"/>
        <end position="51"/>
    </location>
</feature>
<dbReference type="Pfam" id="PF09594">
    <property type="entry name" value="GT87"/>
    <property type="match status" value="1"/>
</dbReference>
<keyword evidence="5 8" id="KW-1133">Transmembrane helix</keyword>
<accession>A0ABT1AJU2</accession>
<evidence type="ECO:0000313" key="9">
    <source>
        <dbReference type="EMBL" id="MCO5398529.1"/>
    </source>
</evidence>
<evidence type="ECO:0000256" key="3">
    <source>
        <dbReference type="ARBA" id="ARBA00022679"/>
    </source>
</evidence>
<comment type="subcellular location">
    <subcellularLocation>
        <location evidence="1">Cell membrane</location>
        <topology evidence="1">Multi-pass membrane protein</topology>
    </subcellularLocation>
</comment>
<dbReference type="EMBL" id="JAMXHT010000003">
    <property type="protein sequence ID" value="MCO5398529.1"/>
    <property type="molecule type" value="Genomic_DNA"/>
</dbReference>
<reference evidence="9" key="1">
    <citation type="submission" date="2022-06" db="EMBL/GenBank/DDBJ databases">
        <authorList>
            <person name="Lu C.-H."/>
        </authorList>
    </citation>
    <scope>NUCLEOTIDE SEQUENCE</scope>
    <source>
        <strain evidence="9">21MJYT02-11</strain>
    </source>
</reference>
<evidence type="ECO:0000256" key="6">
    <source>
        <dbReference type="ARBA" id="ARBA00023136"/>
    </source>
</evidence>
<evidence type="ECO:0000256" key="8">
    <source>
        <dbReference type="SAM" id="Phobius"/>
    </source>
</evidence>
<feature type="transmembrane region" description="Helical" evidence="8">
    <location>
        <begin position="117"/>
        <end position="145"/>
    </location>
</feature>
<feature type="transmembrane region" description="Helical" evidence="8">
    <location>
        <begin position="166"/>
        <end position="195"/>
    </location>
</feature>
<evidence type="ECO:0000313" key="10">
    <source>
        <dbReference type="Proteomes" id="UP001162811"/>
    </source>
</evidence>
<comment type="similarity">
    <text evidence="7">Belongs to the glycosyltransferase 87 family.</text>
</comment>
<protein>
    <submittedName>
        <fullName evidence="9">DUF2029 domain-containing protein</fullName>
    </submittedName>
</protein>
<keyword evidence="3" id="KW-0808">Transferase</keyword>
<evidence type="ECO:0000256" key="4">
    <source>
        <dbReference type="ARBA" id="ARBA00022692"/>
    </source>
</evidence>
<keyword evidence="4 8" id="KW-0812">Transmembrane</keyword>
<evidence type="ECO:0000256" key="5">
    <source>
        <dbReference type="ARBA" id="ARBA00022989"/>
    </source>
</evidence>
<organism evidence="9 10">
    <name type="scientific">Ralstonia soli</name>
    <dbReference type="NCBI Taxonomy" id="2953896"/>
    <lineage>
        <taxon>Bacteria</taxon>
        <taxon>Pseudomonadati</taxon>
        <taxon>Pseudomonadota</taxon>
        <taxon>Betaproteobacteria</taxon>
        <taxon>Burkholderiales</taxon>
        <taxon>Burkholderiaceae</taxon>
        <taxon>Ralstonia</taxon>
    </lineage>
</organism>
<dbReference type="Proteomes" id="UP001162811">
    <property type="component" value="Unassembled WGS sequence"/>
</dbReference>
<evidence type="ECO:0000256" key="1">
    <source>
        <dbReference type="ARBA" id="ARBA00004651"/>
    </source>
</evidence>
<evidence type="ECO:0000256" key="7">
    <source>
        <dbReference type="ARBA" id="ARBA00024033"/>
    </source>
</evidence>
<keyword evidence="2" id="KW-1003">Cell membrane</keyword>
<keyword evidence="10" id="KW-1185">Reference proteome</keyword>
<proteinExistence type="inferred from homology"/>